<keyword evidence="3" id="KW-1185">Reference proteome</keyword>
<proteinExistence type="predicted"/>
<sequence>MQEQLRVRGLAKETKTDRERERLGESKIYSEGAKNRGDESYCIRRGQREADMVRIPWQRATCATSAIVNEEEANCNGEQTWRPYRRGFAPFDHGLKPTEKKQLARVESAKAEDLRNAGCVREILSSTGRHCLIRLSRSLAFVPHATVTKSNDTYPCRQRPKTQSIPARTPWSLKFHQFFTLVFQNFIFINCPTHLGNG</sequence>
<feature type="compositionally biased region" description="Basic and acidic residues" evidence="1">
    <location>
        <begin position="10"/>
        <end position="25"/>
    </location>
</feature>
<evidence type="ECO:0000256" key="1">
    <source>
        <dbReference type="SAM" id="MobiDB-lite"/>
    </source>
</evidence>
<dbReference type="AlphaFoldDB" id="A0ABD1ZGS7"/>
<evidence type="ECO:0000313" key="3">
    <source>
        <dbReference type="Proteomes" id="UP001605036"/>
    </source>
</evidence>
<evidence type="ECO:0000313" key="2">
    <source>
        <dbReference type="EMBL" id="KAL2650141.1"/>
    </source>
</evidence>
<feature type="region of interest" description="Disordered" evidence="1">
    <location>
        <begin position="1"/>
        <end position="30"/>
    </location>
</feature>
<gene>
    <name evidence="2" type="ORF">R1flu_018269</name>
</gene>
<dbReference type="EMBL" id="JBHFFA010000001">
    <property type="protein sequence ID" value="KAL2650141.1"/>
    <property type="molecule type" value="Genomic_DNA"/>
</dbReference>
<name>A0ABD1ZGS7_9MARC</name>
<organism evidence="2 3">
    <name type="scientific">Riccia fluitans</name>
    <dbReference type="NCBI Taxonomy" id="41844"/>
    <lineage>
        <taxon>Eukaryota</taxon>
        <taxon>Viridiplantae</taxon>
        <taxon>Streptophyta</taxon>
        <taxon>Embryophyta</taxon>
        <taxon>Marchantiophyta</taxon>
        <taxon>Marchantiopsida</taxon>
        <taxon>Marchantiidae</taxon>
        <taxon>Marchantiales</taxon>
        <taxon>Ricciaceae</taxon>
        <taxon>Riccia</taxon>
    </lineage>
</organism>
<protein>
    <submittedName>
        <fullName evidence="2">Uncharacterized protein</fullName>
    </submittedName>
</protein>
<dbReference type="Proteomes" id="UP001605036">
    <property type="component" value="Unassembled WGS sequence"/>
</dbReference>
<accession>A0ABD1ZGS7</accession>
<reference evidence="2 3" key="1">
    <citation type="submission" date="2024-09" db="EMBL/GenBank/DDBJ databases">
        <title>Chromosome-scale assembly of Riccia fluitans.</title>
        <authorList>
            <person name="Paukszto L."/>
            <person name="Sawicki J."/>
            <person name="Karawczyk K."/>
            <person name="Piernik-Szablinska J."/>
            <person name="Szczecinska M."/>
            <person name="Mazdziarz M."/>
        </authorList>
    </citation>
    <scope>NUCLEOTIDE SEQUENCE [LARGE SCALE GENOMIC DNA]</scope>
    <source>
        <strain evidence="2">Rf_01</strain>
        <tissue evidence="2">Aerial parts of the thallus</tissue>
    </source>
</reference>
<comment type="caution">
    <text evidence="2">The sequence shown here is derived from an EMBL/GenBank/DDBJ whole genome shotgun (WGS) entry which is preliminary data.</text>
</comment>